<protein>
    <recommendedName>
        <fullName evidence="2">DUF35 domain-containing protein</fullName>
    </recommendedName>
</protein>
<organism evidence="1">
    <name type="scientific">marine metagenome</name>
    <dbReference type="NCBI Taxonomy" id="408172"/>
    <lineage>
        <taxon>unclassified sequences</taxon>
        <taxon>metagenomes</taxon>
        <taxon>ecological metagenomes</taxon>
    </lineage>
</organism>
<dbReference type="EMBL" id="UINC01205934">
    <property type="protein sequence ID" value="SVE27326.1"/>
    <property type="molecule type" value="Genomic_DNA"/>
</dbReference>
<gene>
    <name evidence="1" type="ORF">METZ01_LOCUS480180</name>
</gene>
<accession>A0A383C4H0</accession>
<dbReference type="AlphaFoldDB" id="A0A383C4H0"/>
<feature type="non-terminal residue" evidence="1">
    <location>
        <position position="1"/>
    </location>
</feature>
<dbReference type="InterPro" id="IPR012340">
    <property type="entry name" value="NA-bd_OB-fold"/>
</dbReference>
<feature type="non-terminal residue" evidence="1">
    <location>
        <position position="69"/>
    </location>
</feature>
<dbReference type="SUPFAM" id="SSF50249">
    <property type="entry name" value="Nucleic acid-binding proteins"/>
    <property type="match status" value="1"/>
</dbReference>
<reference evidence="1" key="1">
    <citation type="submission" date="2018-05" db="EMBL/GenBank/DDBJ databases">
        <authorList>
            <person name="Lanie J.A."/>
            <person name="Ng W.-L."/>
            <person name="Kazmierczak K.M."/>
            <person name="Andrzejewski T.M."/>
            <person name="Davidsen T.M."/>
            <person name="Wayne K.J."/>
            <person name="Tettelin H."/>
            <person name="Glass J.I."/>
            <person name="Rusch D."/>
            <person name="Podicherti R."/>
            <person name="Tsui H.-C.T."/>
            <person name="Winkler M.E."/>
        </authorList>
    </citation>
    <scope>NUCLEOTIDE SEQUENCE</scope>
</reference>
<name>A0A383C4H0_9ZZZZ</name>
<proteinExistence type="predicted"/>
<evidence type="ECO:0008006" key="2">
    <source>
        <dbReference type="Google" id="ProtNLM"/>
    </source>
</evidence>
<evidence type="ECO:0000313" key="1">
    <source>
        <dbReference type="EMBL" id="SVE27326.1"/>
    </source>
</evidence>
<sequence length="69" mass="8074">MPGPIDYNKITILPDFDTVDWWMGTKEHKYLVRQCNKCQHKWFPPFPACDKCNSMDLGWFETAGTGILH</sequence>
<dbReference type="Gene3D" id="6.10.30.10">
    <property type="match status" value="1"/>
</dbReference>